<evidence type="ECO:0000313" key="1">
    <source>
        <dbReference type="EMBL" id="PKG29169.1"/>
    </source>
</evidence>
<evidence type="ECO:0000313" key="2">
    <source>
        <dbReference type="Proteomes" id="UP000233343"/>
    </source>
</evidence>
<dbReference type="RefSeq" id="WP_066198525.1">
    <property type="nucleotide sequence ID" value="NZ_JARMMB010000010.1"/>
</dbReference>
<gene>
    <name evidence="1" type="ORF">CWS20_10440</name>
</gene>
<proteinExistence type="predicted"/>
<sequence length="122" mass="13110">MKKIVIAVPLAFMLVGCSSTFELIDEKDVKETEAIPSTTSFKMSASEEVAGIIFSINEFILTSDTTEVNLEIENTTSATPAAWNAEEMSISINGKQLNAIDFQGVGGKIEAGNYQEGKVVLT</sequence>
<dbReference type="Proteomes" id="UP000233343">
    <property type="component" value="Unassembled WGS sequence"/>
</dbReference>
<dbReference type="PROSITE" id="PS51257">
    <property type="entry name" value="PROKAR_LIPOPROTEIN"/>
    <property type="match status" value="1"/>
</dbReference>
<keyword evidence="2" id="KW-1185">Reference proteome</keyword>
<dbReference type="AlphaFoldDB" id="A0A2N0ZI18"/>
<organism evidence="1 2">
    <name type="scientific">Cytobacillus horneckiae</name>
    <dbReference type="NCBI Taxonomy" id="549687"/>
    <lineage>
        <taxon>Bacteria</taxon>
        <taxon>Bacillati</taxon>
        <taxon>Bacillota</taxon>
        <taxon>Bacilli</taxon>
        <taxon>Bacillales</taxon>
        <taxon>Bacillaceae</taxon>
        <taxon>Cytobacillus</taxon>
    </lineage>
</organism>
<name>A0A2N0ZI18_9BACI</name>
<protein>
    <submittedName>
        <fullName evidence="1">Uncharacterized protein</fullName>
    </submittedName>
</protein>
<comment type="caution">
    <text evidence="1">The sequence shown here is derived from an EMBL/GenBank/DDBJ whole genome shotgun (WGS) entry which is preliminary data.</text>
</comment>
<accession>A0A2N0ZI18</accession>
<dbReference type="EMBL" id="PISD01000019">
    <property type="protein sequence ID" value="PKG29169.1"/>
    <property type="molecule type" value="Genomic_DNA"/>
</dbReference>
<reference evidence="1 2" key="1">
    <citation type="journal article" date="2010" name="Int. J. Syst. Evol. Microbiol.">
        <title>Bacillus horneckiae sp. nov., isolated from a spacecraft-assembly clean room.</title>
        <authorList>
            <person name="Vaishampayan P."/>
            <person name="Probst A."/>
            <person name="Krishnamurthi S."/>
            <person name="Ghosh S."/>
            <person name="Osman S."/>
            <person name="McDowall A."/>
            <person name="Ruckmani A."/>
            <person name="Mayilraj S."/>
            <person name="Venkateswaran K."/>
        </authorList>
    </citation>
    <scope>NUCLEOTIDE SEQUENCE [LARGE SCALE GENOMIC DNA]</scope>
    <source>
        <strain evidence="2">1PO1SC</strain>
    </source>
</reference>